<dbReference type="Proteomes" id="UP000037751">
    <property type="component" value="Unassembled WGS sequence"/>
</dbReference>
<dbReference type="GO" id="GO:0005975">
    <property type="term" value="P:carbohydrate metabolic process"/>
    <property type="evidence" value="ECO:0007669"/>
    <property type="project" value="InterPro"/>
</dbReference>
<comment type="caution">
    <text evidence="7">The sequence shown here is derived from an EMBL/GenBank/DDBJ whole genome shotgun (WGS) entry which is preliminary data.</text>
</comment>
<dbReference type="EMBL" id="LGAV01000008">
    <property type="protein sequence ID" value="KOS12993.1"/>
    <property type="molecule type" value="Genomic_DNA"/>
</dbReference>
<evidence type="ECO:0000256" key="1">
    <source>
        <dbReference type="ARBA" id="ARBA00022729"/>
    </source>
</evidence>
<dbReference type="VEuPathDB" id="FungiDB:Malapachy_0447"/>
<dbReference type="GeneID" id="28726841"/>
<feature type="region of interest" description="Disordered" evidence="4">
    <location>
        <begin position="268"/>
        <end position="313"/>
    </location>
</feature>
<evidence type="ECO:0000256" key="5">
    <source>
        <dbReference type="SAM" id="Phobius"/>
    </source>
</evidence>
<evidence type="ECO:0000256" key="3">
    <source>
        <dbReference type="ARBA" id="ARBA00023295"/>
    </source>
</evidence>
<dbReference type="Pfam" id="PF00722">
    <property type="entry name" value="Glyco_hydro_16"/>
    <property type="match status" value="1"/>
</dbReference>
<keyword evidence="2" id="KW-0378">Hydrolase</keyword>
<dbReference type="SUPFAM" id="SSF49899">
    <property type="entry name" value="Concanavalin A-like lectins/glucanases"/>
    <property type="match status" value="1"/>
</dbReference>
<dbReference type="OrthoDB" id="4781at2759"/>
<name>A0A0M9VN53_9BASI</name>
<evidence type="ECO:0000313" key="8">
    <source>
        <dbReference type="Proteomes" id="UP000037751"/>
    </source>
</evidence>
<dbReference type="InterPro" id="IPR000757">
    <property type="entry name" value="Beta-glucanase-like"/>
</dbReference>
<dbReference type="STRING" id="77020.A0A0M9VN53"/>
<keyword evidence="8" id="KW-1185">Reference proteome</keyword>
<feature type="compositionally biased region" description="Polar residues" evidence="4">
    <location>
        <begin position="371"/>
        <end position="380"/>
    </location>
</feature>
<keyword evidence="3" id="KW-0326">Glycosidase</keyword>
<dbReference type="PANTHER" id="PTHR10963">
    <property type="entry name" value="GLYCOSYL HYDROLASE-RELATED"/>
    <property type="match status" value="1"/>
</dbReference>
<keyword evidence="5" id="KW-1133">Transmembrane helix</keyword>
<feature type="region of interest" description="Disordered" evidence="4">
    <location>
        <begin position="434"/>
        <end position="469"/>
    </location>
</feature>
<evidence type="ECO:0000256" key="2">
    <source>
        <dbReference type="ARBA" id="ARBA00022801"/>
    </source>
</evidence>
<sequence length="619" mass="67721">MDTQIPPSSFNDVNSFRPLLQYNGDANQSPFVFESGYLGQGQEGVLFEMTSAHESRISTSRYMLYGRVTARMRHTTAAGLVSSFRTQSDVGDTIEFRLGGTNVTRISTNFGALDKSPSLLGLDETTKGFNVNEFHNYTIDWTPSNVSWAVDNQIIRTLQRQNAGNMFPRSPSRVVFALYGTSSGSSKQEKDWANGILSYQDKGYQDRGYFAQELSHVTINCPDLKLSNVSLTGVGAQPVAYYYTGKYSQSSQEPEFALSRDNIQLLPNPTQDGKPGIPGYPGASPQGPKPNMFTGGAGRQSTPTNTTAPSSGVSNGIKIGIPVAIGGAIVLGILGIALFYLYRKKKAQKTKAEWQRQQLQQQQQQSLSSRPVSSYAPSTMPTQAAPAMITYPSAPVSQNVAYAAPSSLSPPAAHDMYAQTPIIMPAVAYSTQDTGDTSMALSDKHSEASDTYVTEGPSESSKALVRTTSQDDMDERAYYYQDPYAPEPSYDVDSDAHSDSREHMHYAGHGAMSRFHPYLSPEENEQLAAQDAWDELRYAALGDDDSSYFQSRSEGRSLARHEADVLVSHPSTRARSHRHRAQHRAAYSQGGALSPPTHTHSHALVESRRTTFDPAEGFD</sequence>
<feature type="compositionally biased region" description="Basic residues" evidence="4">
    <location>
        <begin position="572"/>
        <end position="583"/>
    </location>
</feature>
<feature type="domain" description="GH16" evidence="6">
    <location>
        <begin position="1"/>
        <end position="201"/>
    </location>
</feature>
<dbReference type="AlphaFoldDB" id="A0A0M9VN53"/>
<dbReference type="PROSITE" id="PS51762">
    <property type="entry name" value="GH16_2"/>
    <property type="match status" value="1"/>
</dbReference>
<evidence type="ECO:0000259" key="6">
    <source>
        <dbReference type="PROSITE" id="PS51762"/>
    </source>
</evidence>
<accession>A0A0M9VN53</accession>
<gene>
    <name evidence="7" type="ORF">Malapachy_0447</name>
</gene>
<feature type="region of interest" description="Disordered" evidence="4">
    <location>
        <begin position="569"/>
        <end position="619"/>
    </location>
</feature>
<keyword evidence="5" id="KW-0812">Transmembrane</keyword>
<keyword evidence="1" id="KW-0732">Signal</keyword>
<feature type="compositionally biased region" description="Polar residues" evidence="4">
    <location>
        <begin position="449"/>
        <end position="469"/>
    </location>
</feature>
<feature type="region of interest" description="Disordered" evidence="4">
    <location>
        <begin position="353"/>
        <end position="380"/>
    </location>
</feature>
<dbReference type="RefSeq" id="XP_017990625.1">
    <property type="nucleotide sequence ID" value="XM_018134966.1"/>
</dbReference>
<dbReference type="GO" id="GO:0004553">
    <property type="term" value="F:hydrolase activity, hydrolyzing O-glycosyl compounds"/>
    <property type="evidence" value="ECO:0007669"/>
    <property type="project" value="InterPro"/>
</dbReference>
<feature type="compositionally biased region" description="Polar residues" evidence="4">
    <location>
        <begin position="299"/>
        <end position="313"/>
    </location>
</feature>
<dbReference type="InterPro" id="IPR013320">
    <property type="entry name" value="ConA-like_dom_sf"/>
</dbReference>
<dbReference type="Gene3D" id="2.60.120.200">
    <property type="match status" value="1"/>
</dbReference>
<evidence type="ECO:0000313" key="7">
    <source>
        <dbReference type="EMBL" id="KOS12993.1"/>
    </source>
</evidence>
<dbReference type="InterPro" id="IPR050546">
    <property type="entry name" value="Glycosyl_Hydrlase_16"/>
</dbReference>
<dbReference type="PANTHER" id="PTHR10963:SF22">
    <property type="entry name" value="GLYCOSIDASE CRH2-RELATED"/>
    <property type="match status" value="1"/>
</dbReference>
<proteinExistence type="predicted"/>
<organism evidence="7 8">
    <name type="scientific">Malassezia pachydermatis</name>
    <dbReference type="NCBI Taxonomy" id="77020"/>
    <lineage>
        <taxon>Eukaryota</taxon>
        <taxon>Fungi</taxon>
        <taxon>Dikarya</taxon>
        <taxon>Basidiomycota</taxon>
        <taxon>Ustilaginomycotina</taxon>
        <taxon>Malasseziomycetes</taxon>
        <taxon>Malasseziales</taxon>
        <taxon>Malasseziaceae</taxon>
        <taxon>Malassezia</taxon>
    </lineage>
</organism>
<keyword evidence="5" id="KW-0472">Membrane</keyword>
<protein>
    <submittedName>
        <fullName evidence="7">Cell wall glucanase</fullName>
    </submittedName>
</protein>
<feature type="compositionally biased region" description="Low complexity" evidence="4">
    <location>
        <begin position="355"/>
        <end position="370"/>
    </location>
</feature>
<evidence type="ECO:0000256" key="4">
    <source>
        <dbReference type="SAM" id="MobiDB-lite"/>
    </source>
</evidence>
<feature type="transmembrane region" description="Helical" evidence="5">
    <location>
        <begin position="319"/>
        <end position="342"/>
    </location>
</feature>
<reference evidence="7 8" key="1">
    <citation type="submission" date="2015-07" db="EMBL/GenBank/DDBJ databases">
        <title>Draft Genome Sequence of Malassezia furfur CBS1878 and Malassezia pachydermatis CBS1879.</title>
        <authorList>
            <person name="Triana S."/>
            <person name="Ohm R."/>
            <person name="Gonzalez A."/>
            <person name="DeCock H."/>
            <person name="Restrepo S."/>
            <person name="Celis A."/>
        </authorList>
    </citation>
    <scope>NUCLEOTIDE SEQUENCE [LARGE SCALE GENOMIC DNA]</scope>
    <source>
        <strain evidence="7 8">CBS 1879</strain>
    </source>
</reference>